<dbReference type="InterPro" id="IPR029058">
    <property type="entry name" value="AB_hydrolase_fold"/>
</dbReference>
<comment type="similarity">
    <text evidence="1">Belongs to the AB hydrolase superfamily. AB hydrolase 2 family.</text>
</comment>
<proteinExistence type="inferred from homology"/>
<dbReference type="Gene3D" id="3.40.50.1820">
    <property type="entry name" value="alpha/beta hydrolase"/>
    <property type="match status" value="1"/>
</dbReference>
<dbReference type="AlphaFoldDB" id="A0AAV9Q793"/>
<dbReference type="InterPro" id="IPR050565">
    <property type="entry name" value="LYPA1-2/EST-like"/>
</dbReference>
<dbReference type="PANTHER" id="PTHR10655:SF63">
    <property type="entry name" value="PHOSPHOLIPASE_CARBOXYLESTERASE_THIOESTERASE DOMAIN-CONTAINING PROTEIN"/>
    <property type="match status" value="1"/>
</dbReference>
<keyword evidence="4" id="KW-1185">Reference proteome</keyword>
<organism evidence="3 4">
    <name type="scientific">Vermiconidia calcicola</name>
    <dbReference type="NCBI Taxonomy" id="1690605"/>
    <lineage>
        <taxon>Eukaryota</taxon>
        <taxon>Fungi</taxon>
        <taxon>Dikarya</taxon>
        <taxon>Ascomycota</taxon>
        <taxon>Pezizomycotina</taxon>
        <taxon>Dothideomycetes</taxon>
        <taxon>Dothideomycetidae</taxon>
        <taxon>Mycosphaerellales</taxon>
        <taxon>Extremaceae</taxon>
        <taxon>Vermiconidia</taxon>
    </lineage>
</organism>
<dbReference type="GO" id="GO:0008474">
    <property type="term" value="F:palmitoyl-(protein) hydrolase activity"/>
    <property type="evidence" value="ECO:0007669"/>
    <property type="project" value="TreeGrafter"/>
</dbReference>
<reference evidence="3 4" key="1">
    <citation type="submission" date="2023-06" db="EMBL/GenBank/DDBJ databases">
        <title>Black Yeasts Isolated from many extreme environments.</title>
        <authorList>
            <person name="Coleine C."/>
            <person name="Stajich J.E."/>
            <person name="Selbmann L."/>
        </authorList>
    </citation>
    <scope>NUCLEOTIDE SEQUENCE [LARGE SCALE GENOMIC DNA]</scope>
    <source>
        <strain evidence="3 4">CCFEE 5887</strain>
    </source>
</reference>
<dbReference type="SUPFAM" id="SSF53474">
    <property type="entry name" value="alpha/beta-Hydrolases"/>
    <property type="match status" value="1"/>
</dbReference>
<accession>A0AAV9Q793</accession>
<dbReference type="PANTHER" id="PTHR10655">
    <property type="entry name" value="LYSOPHOSPHOLIPASE-RELATED"/>
    <property type="match status" value="1"/>
</dbReference>
<name>A0AAV9Q793_9PEZI</name>
<comment type="caution">
    <text evidence="3">The sequence shown here is derived from an EMBL/GenBank/DDBJ whole genome shotgun (WGS) entry which is preliminary data.</text>
</comment>
<evidence type="ECO:0000313" key="4">
    <source>
        <dbReference type="Proteomes" id="UP001345827"/>
    </source>
</evidence>
<feature type="domain" description="Phospholipase/carboxylesterase/thioesterase" evidence="2">
    <location>
        <begin position="6"/>
        <end position="157"/>
    </location>
</feature>
<dbReference type="EMBL" id="JAXLQG010000007">
    <property type="protein sequence ID" value="KAK5537467.1"/>
    <property type="molecule type" value="Genomic_DNA"/>
</dbReference>
<evidence type="ECO:0000256" key="1">
    <source>
        <dbReference type="ARBA" id="ARBA00006499"/>
    </source>
</evidence>
<dbReference type="InterPro" id="IPR003140">
    <property type="entry name" value="PLipase/COase/thioEstase"/>
</dbReference>
<evidence type="ECO:0000313" key="3">
    <source>
        <dbReference type="EMBL" id="KAK5537467.1"/>
    </source>
</evidence>
<dbReference type="GO" id="GO:0052689">
    <property type="term" value="F:carboxylic ester hydrolase activity"/>
    <property type="evidence" value="ECO:0007669"/>
    <property type="project" value="TreeGrafter"/>
</dbReference>
<evidence type="ECO:0000259" key="2">
    <source>
        <dbReference type="Pfam" id="PF02230"/>
    </source>
</evidence>
<dbReference type="GO" id="GO:0005737">
    <property type="term" value="C:cytoplasm"/>
    <property type="evidence" value="ECO:0007669"/>
    <property type="project" value="TreeGrafter"/>
</dbReference>
<sequence>MHVFTQIETSKHTHTVIFLHGRDSDSQEFASEFFESEASEPAGEKRTLPDLFPSIRWVFPTAPTLHSRRFDTTMSQWFDIWSVEEPVEQVEIQMEGLKQSVAAIMEVIRTEETLVPRQNIFLGGISQGFATALSTFFADGQQFAGLIGLCSWMPFTNLVDDLKAVSADDEQLFHEVQKMYFCQQSPGKPLSRFLRSTPIFLGHSVDDDTVPIDNARRMRCVLVDTLQLNVQLHEYDDGGHWVNEPRGVDDIVDFLNINMRKPSDSC</sequence>
<gene>
    <name evidence="3" type="ORF">LTR25_004719</name>
</gene>
<dbReference type="Proteomes" id="UP001345827">
    <property type="component" value="Unassembled WGS sequence"/>
</dbReference>
<protein>
    <recommendedName>
        <fullName evidence="2">Phospholipase/carboxylesterase/thioesterase domain-containing protein</fullName>
    </recommendedName>
</protein>
<dbReference type="Pfam" id="PF02230">
    <property type="entry name" value="Abhydrolase_2"/>
    <property type="match status" value="1"/>
</dbReference>